<dbReference type="Proteomes" id="UP000250241">
    <property type="component" value="Chromosome"/>
</dbReference>
<proteinExistence type="predicted"/>
<accession>A0A2Z5R120</accession>
<dbReference type="KEGG" id="raj:RA11412_1882"/>
<dbReference type="GeneID" id="93860746"/>
<evidence type="ECO:0000313" key="1">
    <source>
        <dbReference type="EMBL" id="BAV88181.1"/>
    </source>
</evidence>
<keyword evidence="2" id="KW-1185">Reference proteome</keyword>
<dbReference type="EMBL" id="AP017895">
    <property type="protein sequence ID" value="BAV88181.1"/>
    <property type="molecule type" value="Genomic_DNA"/>
</dbReference>
<gene>
    <name evidence="1" type="ORF">RA11412_1882</name>
</gene>
<organism evidence="1 2">
    <name type="scientific">Rothia aeria</name>
    <dbReference type="NCBI Taxonomy" id="172042"/>
    <lineage>
        <taxon>Bacteria</taxon>
        <taxon>Bacillati</taxon>
        <taxon>Actinomycetota</taxon>
        <taxon>Actinomycetes</taxon>
        <taxon>Micrococcales</taxon>
        <taxon>Micrococcaceae</taxon>
        <taxon>Rothia</taxon>
    </lineage>
</organism>
<name>A0A2Z5R120_9MICC</name>
<evidence type="ECO:0000313" key="2">
    <source>
        <dbReference type="Proteomes" id="UP000250241"/>
    </source>
</evidence>
<reference evidence="1 2" key="1">
    <citation type="submission" date="2016-10" db="EMBL/GenBank/DDBJ databases">
        <title>Genome sequence of Rothia aeria strain JCM11412.</title>
        <authorList>
            <person name="Nambu T."/>
        </authorList>
    </citation>
    <scope>NUCLEOTIDE SEQUENCE [LARGE SCALE GENOMIC DNA]</scope>
    <source>
        <strain evidence="1 2">JCM 11412</strain>
    </source>
</reference>
<dbReference type="RefSeq" id="WP_128087808.1">
    <property type="nucleotide sequence ID" value="NZ_CAJPQC010000001.1"/>
</dbReference>
<protein>
    <submittedName>
        <fullName evidence="1">Uncharacterized protein</fullName>
    </submittedName>
</protein>
<sequence>MDSLLEPLFAAIFKALAVVARMIISVILEVFVEFLLELLIKAPIRWVASRFHKRRNRRRTRALTALYTPSATESIQQTITKVQRDSYLSVLAAILLGVLTILCILLWIASDYTIFLMVFWGVLVLLTAWAIWYYRRSYVSFELYEFTYSELGDGIKTTLYAAIDSYVFTYDGFASTLKITTINDETFCLNPAVQDCRYLCSMLAVRVQTGRWVNPTAERDAATVLHMMRSNDWLEFMLRVEQAKNLARTNLEVMHRTQNMSREEAAAEAETAKATLGFTGK</sequence>
<dbReference type="AlphaFoldDB" id="A0A2Z5R120"/>